<dbReference type="Proteomes" id="UP000238220">
    <property type="component" value="Unassembled WGS sequence"/>
</dbReference>
<dbReference type="SUPFAM" id="SSF46689">
    <property type="entry name" value="Homeodomain-like"/>
    <property type="match status" value="1"/>
</dbReference>
<name>A0A2S5TLN5_9GAMM</name>
<evidence type="ECO:0000256" key="3">
    <source>
        <dbReference type="ARBA" id="ARBA00023163"/>
    </source>
</evidence>
<comment type="caution">
    <text evidence="6">The sequence shown here is derived from an EMBL/GenBank/DDBJ whole genome shotgun (WGS) entry which is preliminary data.</text>
</comment>
<dbReference type="GO" id="GO:0005829">
    <property type="term" value="C:cytosol"/>
    <property type="evidence" value="ECO:0007669"/>
    <property type="project" value="TreeGrafter"/>
</dbReference>
<evidence type="ECO:0000256" key="2">
    <source>
        <dbReference type="ARBA" id="ARBA00023125"/>
    </source>
</evidence>
<dbReference type="Pfam" id="PF12833">
    <property type="entry name" value="HTH_18"/>
    <property type="match status" value="1"/>
</dbReference>
<dbReference type="AlphaFoldDB" id="A0A2S5TLN5"/>
<keyword evidence="3" id="KW-0804">Transcription</keyword>
<dbReference type="OrthoDB" id="5582699at2"/>
<dbReference type="InterPro" id="IPR018060">
    <property type="entry name" value="HTH_AraC"/>
</dbReference>
<dbReference type="InterPro" id="IPR020449">
    <property type="entry name" value="Tscrpt_reg_AraC-type_HTH"/>
</dbReference>
<dbReference type="PANTHER" id="PTHR47894">
    <property type="entry name" value="HTH-TYPE TRANSCRIPTIONAL REGULATOR GADX"/>
    <property type="match status" value="1"/>
</dbReference>
<reference evidence="6 7" key="1">
    <citation type="submission" date="2018-02" db="EMBL/GenBank/DDBJ databases">
        <title>Genome sequencing of Solimonas sp. HR-BB.</title>
        <authorList>
            <person name="Lee Y."/>
            <person name="Jeon C.O."/>
        </authorList>
    </citation>
    <scope>NUCLEOTIDE SEQUENCE [LARGE SCALE GENOMIC DNA]</scope>
    <source>
        <strain evidence="6 7">HR-BB</strain>
    </source>
</reference>
<dbReference type="RefSeq" id="WP_104228854.1">
    <property type="nucleotide sequence ID" value="NZ_PSNW01000001.1"/>
</dbReference>
<feature type="domain" description="HTH araC/xylS-type" evidence="5">
    <location>
        <begin position="12"/>
        <end position="113"/>
    </location>
</feature>
<dbReference type="EMBL" id="PSNW01000001">
    <property type="protein sequence ID" value="PPE75889.1"/>
    <property type="molecule type" value="Genomic_DNA"/>
</dbReference>
<evidence type="ECO:0000256" key="1">
    <source>
        <dbReference type="ARBA" id="ARBA00023015"/>
    </source>
</evidence>
<organism evidence="6 7">
    <name type="scientific">Solimonas fluminis</name>
    <dbReference type="NCBI Taxonomy" id="2086571"/>
    <lineage>
        <taxon>Bacteria</taxon>
        <taxon>Pseudomonadati</taxon>
        <taxon>Pseudomonadota</taxon>
        <taxon>Gammaproteobacteria</taxon>
        <taxon>Nevskiales</taxon>
        <taxon>Nevskiaceae</taxon>
        <taxon>Solimonas</taxon>
    </lineage>
</organism>
<keyword evidence="1" id="KW-0805">Transcription regulation</keyword>
<accession>A0A2S5TLN5</accession>
<evidence type="ECO:0000313" key="6">
    <source>
        <dbReference type="EMBL" id="PPE75889.1"/>
    </source>
</evidence>
<keyword evidence="7" id="KW-1185">Reference proteome</keyword>
<sequence length="146" mass="16166">MTILSRRPLMTDDLPALVSGRLREAGEGYPSLARMAACLCMSPRTLKRRLRAHGVRFRQLLDGVRFRESAQLLEQSDLTVEQIALRLGYSSPANFSRAFRRWSGHAPGAYRRTEALRGWSPAPTPSMGGQHAGPSDSFEAIRAGLN</sequence>
<dbReference type="InterPro" id="IPR009057">
    <property type="entry name" value="Homeodomain-like_sf"/>
</dbReference>
<gene>
    <name evidence="6" type="ORF">C3942_03125</name>
</gene>
<dbReference type="Gene3D" id="1.10.10.60">
    <property type="entry name" value="Homeodomain-like"/>
    <property type="match status" value="1"/>
</dbReference>
<evidence type="ECO:0000256" key="4">
    <source>
        <dbReference type="SAM" id="MobiDB-lite"/>
    </source>
</evidence>
<dbReference type="PROSITE" id="PS01124">
    <property type="entry name" value="HTH_ARAC_FAMILY_2"/>
    <property type="match status" value="1"/>
</dbReference>
<dbReference type="GO" id="GO:0000976">
    <property type="term" value="F:transcription cis-regulatory region binding"/>
    <property type="evidence" value="ECO:0007669"/>
    <property type="project" value="TreeGrafter"/>
</dbReference>
<evidence type="ECO:0000259" key="5">
    <source>
        <dbReference type="PROSITE" id="PS01124"/>
    </source>
</evidence>
<protein>
    <recommendedName>
        <fullName evidence="5">HTH araC/xylS-type domain-containing protein</fullName>
    </recommendedName>
</protein>
<dbReference type="GO" id="GO:0003700">
    <property type="term" value="F:DNA-binding transcription factor activity"/>
    <property type="evidence" value="ECO:0007669"/>
    <property type="project" value="InterPro"/>
</dbReference>
<dbReference type="PANTHER" id="PTHR47894:SF1">
    <property type="entry name" value="HTH-TYPE TRANSCRIPTIONAL REGULATOR VQSM"/>
    <property type="match status" value="1"/>
</dbReference>
<feature type="region of interest" description="Disordered" evidence="4">
    <location>
        <begin position="117"/>
        <end position="136"/>
    </location>
</feature>
<evidence type="ECO:0000313" key="7">
    <source>
        <dbReference type="Proteomes" id="UP000238220"/>
    </source>
</evidence>
<dbReference type="PRINTS" id="PR00032">
    <property type="entry name" value="HTHARAC"/>
</dbReference>
<proteinExistence type="predicted"/>
<dbReference type="SMART" id="SM00342">
    <property type="entry name" value="HTH_ARAC"/>
    <property type="match status" value="1"/>
</dbReference>
<keyword evidence="2" id="KW-0238">DNA-binding</keyword>